<organism evidence="2 3">
    <name type="scientific">Paraburkholderia bannensis</name>
    <dbReference type="NCBI Taxonomy" id="765414"/>
    <lineage>
        <taxon>Bacteria</taxon>
        <taxon>Pseudomonadati</taxon>
        <taxon>Pseudomonadota</taxon>
        <taxon>Betaproteobacteria</taxon>
        <taxon>Burkholderiales</taxon>
        <taxon>Burkholderiaceae</taxon>
        <taxon>Paraburkholderia</taxon>
    </lineage>
</organism>
<name>A0A7W9U0M4_9BURK</name>
<dbReference type="Proteomes" id="UP000571554">
    <property type="component" value="Unassembled WGS sequence"/>
</dbReference>
<dbReference type="EMBL" id="JACHBW010000014">
    <property type="protein sequence ID" value="MBB6104883.1"/>
    <property type="molecule type" value="Genomic_DNA"/>
</dbReference>
<comment type="caution">
    <text evidence="2">The sequence shown here is derived from an EMBL/GenBank/DDBJ whole genome shotgun (WGS) entry which is preliminary data.</text>
</comment>
<gene>
    <name evidence="2" type="ORF">F4827_004748</name>
</gene>
<accession>A0A7W9U0M4</accession>
<dbReference type="Pfam" id="PF05598">
    <property type="entry name" value="DUF772"/>
    <property type="match status" value="1"/>
</dbReference>
<evidence type="ECO:0000313" key="2">
    <source>
        <dbReference type="EMBL" id="MBB6104883.1"/>
    </source>
</evidence>
<protein>
    <submittedName>
        <fullName evidence="2">Transposase</fullName>
    </submittedName>
</protein>
<reference evidence="2 3" key="1">
    <citation type="submission" date="2020-08" db="EMBL/GenBank/DDBJ databases">
        <title>Above-ground endophytic microbial communities from plants in different locations in the United States.</title>
        <authorList>
            <person name="Frank C."/>
        </authorList>
    </citation>
    <scope>NUCLEOTIDE SEQUENCE [LARGE SCALE GENOMIC DNA]</scope>
    <source>
        <strain evidence="2 3">WP4_2_2</strain>
    </source>
</reference>
<proteinExistence type="predicted"/>
<sequence length="75" mass="8666">MFTMCRLDDFVPANDPLRPIRLWLNDALIRMDAVFSRMYESDARGGRPSIAPEKLIRALLLEVLYLIRSDGQRSV</sequence>
<evidence type="ECO:0000313" key="3">
    <source>
        <dbReference type="Proteomes" id="UP000571554"/>
    </source>
</evidence>
<feature type="domain" description="Transposase InsH N-terminal" evidence="1">
    <location>
        <begin position="6"/>
        <end position="72"/>
    </location>
</feature>
<dbReference type="InterPro" id="IPR008490">
    <property type="entry name" value="Transposase_InsH_N"/>
</dbReference>
<evidence type="ECO:0000259" key="1">
    <source>
        <dbReference type="Pfam" id="PF05598"/>
    </source>
</evidence>
<dbReference type="AlphaFoldDB" id="A0A7W9U0M4"/>
<keyword evidence="3" id="KW-1185">Reference proteome</keyword>